<dbReference type="GO" id="GO:0033557">
    <property type="term" value="C:Slx1-Slx4 complex"/>
    <property type="evidence" value="ECO:0007669"/>
    <property type="project" value="TreeGrafter"/>
</dbReference>
<dbReference type="Gene3D" id="3.30.40.10">
    <property type="entry name" value="Zinc/RING finger domain, C3HC4 (zinc finger)"/>
    <property type="match status" value="1"/>
</dbReference>
<evidence type="ECO:0000259" key="1">
    <source>
        <dbReference type="Pfam" id="PF21202"/>
    </source>
</evidence>
<sequence>MRMTSAALDVTVLSPQFEWAWQHPHVSRRLTHVPRKTKKQSSFDFHLLVLYHMLRVAPWSRLPLTLRWLRQEYQQQLPPLLQPPLHMPLAYGQVRAKPIAKTPGEGGRPLQSVAQPCRVCYETLQSKEDALRCFHPGCTLIAHILCLAKLFLQNEPNHLIPVEGPCP</sequence>
<reference evidence="2" key="1">
    <citation type="thesis" date="2020" institute="ProQuest LLC" country="789 East Eisenhower Parkway, Ann Arbor, MI, USA">
        <title>Comparative Genomics and Chromosome Evolution.</title>
        <authorList>
            <person name="Mudd A.B."/>
        </authorList>
    </citation>
    <scope>NUCLEOTIDE SEQUENCE</scope>
    <source>
        <strain evidence="2">237g6f4</strain>
        <tissue evidence="2">Blood</tissue>
    </source>
</reference>
<feature type="domain" description="Structure-specific endonuclease subunit SLX1 C-terminal" evidence="1">
    <location>
        <begin position="117"/>
        <end position="167"/>
    </location>
</feature>
<name>A0AAV6YIT1_ENGPU</name>
<gene>
    <name evidence="2" type="ORF">GDO81_018971</name>
</gene>
<dbReference type="InterPro" id="IPR050381">
    <property type="entry name" value="SLX1_endonuclease"/>
</dbReference>
<accession>A0AAV6YIT1</accession>
<keyword evidence="3" id="KW-1185">Reference proteome</keyword>
<feature type="non-terminal residue" evidence="2">
    <location>
        <position position="167"/>
    </location>
</feature>
<comment type="caution">
    <text evidence="2">The sequence shown here is derived from an EMBL/GenBank/DDBJ whole genome shotgun (WGS) entry which is preliminary data.</text>
</comment>
<dbReference type="GO" id="GO:0017108">
    <property type="term" value="F:5'-flap endonuclease activity"/>
    <property type="evidence" value="ECO:0007669"/>
    <property type="project" value="TreeGrafter"/>
</dbReference>
<dbReference type="Pfam" id="PF21202">
    <property type="entry name" value="SLX1_C"/>
    <property type="match status" value="1"/>
</dbReference>
<proteinExistence type="predicted"/>
<dbReference type="PANTHER" id="PTHR20208">
    <property type="entry name" value="STRUCTURE-SPECIFIC ENDONUCLEASE SUBUNIT SLX1"/>
    <property type="match status" value="1"/>
</dbReference>
<dbReference type="GO" id="GO:0008821">
    <property type="term" value="F:crossover junction DNA endonuclease activity"/>
    <property type="evidence" value="ECO:0007669"/>
    <property type="project" value="TreeGrafter"/>
</dbReference>
<dbReference type="EMBL" id="WNYA01097360">
    <property type="protein sequence ID" value="KAG8534630.1"/>
    <property type="molecule type" value="Genomic_DNA"/>
</dbReference>
<organism evidence="2 3">
    <name type="scientific">Engystomops pustulosus</name>
    <name type="common">Tungara frog</name>
    <name type="synonym">Physalaemus pustulosus</name>
    <dbReference type="NCBI Taxonomy" id="76066"/>
    <lineage>
        <taxon>Eukaryota</taxon>
        <taxon>Metazoa</taxon>
        <taxon>Chordata</taxon>
        <taxon>Craniata</taxon>
        <taxon>Vertebrata</taxon>
        <taxon>Euteleostomi</taxon>
        <taxon>Amphibia</taxon>
        <taxon>Batrachia</taxon>
        <taxon>Anura</taxon>
        <taxon>Neobatrachia</taxon>
        <taxon>Hyloidea</taxon>
        <taxon>Leptodactylidae</taxon>
        <taxon>Leiuperinae</taxon>
        <taxon>Engystomops</taxon>
    </lineage>
</organism>
<protein>
    <recommendedName>
        <fullName evidence="1">Structure-specific endonuclease subunit SLX1 C-terminal domain-containing protein</fullName>
    </recommendedName>
</protein>
<dbReference type="PANTHER" id="PTHR20208:SF10">
    <property type="entry name" value="STRUCTURE-SPECIFIC ENDONUCLEASE SUBUNIT SLX1"/>
    <property type="match status" value="1"/>
</dbReference>
<dbReference type="InterPro" id="IPR048749">
    <property type="entry name" value="SLX1_C"/>
</dbReference>
<evidence type="ECO:0000313" key="2">
    <source>
        <dbReference type="EMBL" id="KAG8534630.1"/>
    </source>
</evidence>
<dbReference type="InterPro" id="IPR013083">
    <property type="entry name" value="Znf_RING/FYVE/PHD"/>
</dbReference>
<dbReference type="AlphaFoldDB" id="A0AAV6YIT1"/>
<dbReference type="Proteomes" id="UP000824782">
    <property type="component" value="Unassembled WGS sequence"/>
</dbReference>
<dbReference type="GO" id="GO:0000724">
    <property type="term" value="P:double-strand break repair via homologous recombination"/>
    <property type="evidence" value="ECO:0007669"/>
    <property type="project" value="TreeGrafter"/>
</dbReference>
<evidence type="ECO:0000313" key="3">
    <source>
        <dbReference type="Proteomes" id="UP000824782"/>
    </source>
</evidence>